<dbReference type="RefSeq" id="WP_275057342.1">
    <property type="nucleotide sequence ID" value="NZ_CP118988.1"/>
</dbReference>
<dbReference type="Proteomes" id="UP001213721">
    <property type="component" value="Chromosome"/>
</dbReference>
<reference evidence="1" key="1">
    <citation type="submission" date="2023-02" db="EMBL/GenBank/DDBJ databases">
        <title>The sequence of Aeromonas allosaccharophila K520.</title>
        <authorList>
            <person name="Luo X."/>
        </authorList>
    </citation>
    <scope>NUCLEOTIDE SEQUENCE</scope>
    <source>
        <strain evidence="1">K520</strain>
    </source>
</reference>
<name>A0AAX3NUR4_9GAMM</name>
<proteinExistence type="predicted"/>
<dbReference type="EMBL" id="CP118988">
    <property type="protein sequence ID" value="WED77127.1"/>
    <property type="molecule type" value="Genomic_DNA"/>
</dbReference>
<organism evidence="1 2">
    <name type="scientific">Aeromonas allosaccharophila</name>
    <dbReference type="NCBI Taxonomy" id="656"/>
    <lineage>
        <taxon>Bacteria</taxon>
        <taxon>Pseudomonadati</taxon>
        <taxon>Pseudomonadota</taxon>
        <taxon>Gammaproteobacteria</taxon>
        <taxon>Aeromonadales</taxon>
        <taxon>Aeromonadaceae</taxon>
        <taxon>Aeromonas</taxon>
    </lineage>
</organism>
<evidence type="ECO:0008006" key="3">
    <source>
        <dbReference type="Google" id="ProtNLM"/>
    </source>
</evidence>
<sequence>MFAPSLNANNPIYAAQAIYQVTKSMLYGRQATQILLRAIKAMMLVECPPDGREDNYRIYFREVFRFISLHPTDHEIRLRLQDLLSVETCGELGIPIVALTMMDLSSEGVRLVNSSVNSNSNSNSNFEDGISKTLENGLYWLASLGSGEPGVTVLPSQLLAADPDSVVSTIENFVDLASGLGGEQIDLNFMEQLVLLACSITPHATQKKNSDIPLIRHLASNMAIHGNYQKARNLAEQVLLLGRQDNYRLRLAWHSYGDIYHRCHNYPMALLGLACAQAIDVEVDKTVLWEEIYSTHRVFRDIGLSELSSQQLGKMNDLLCLFDDDTDKKLCLLGADLNLKLMTISDGDVNGIMNLVHEAAKVCRDACDAGAKTYSFATLLGQAILRADKNGLEVPSFARSLWDDVIRNVGSNISDVVKTLSVEKPTACEVLAMFNRLDQALYATDIAHDYAMVGVAARRLLDSNSQNEQSCNNNVFATELLADHSIRSFGKRELMTLEWPLKYSVELNDMGVDVAFLALNAQDSLVVTYVSKGKVHIIEQPTETESFRHRFLEWLNNYPRDYGYVDTQDGNNIFYTSMEQLNICLPPSERIILVAEPFLQQLTANLVLVQPAFGGFSNFAGMETAIGTVPSLGWLSSARVVKPKDQTVYKAWISAEASSSFIDEVGAELDAERLQPERQPTLDLALSRLGGYFDEYGFTVDTGQQIPQDMKDATLAVITAHGGLSRDSRYLHRICDDRDLVESPSVLASALSGIELVILFVCSGGRIDKNPWSNSTTSLPKQLLNNGCRVVIASPWPLNVMVTYNWLGVFMREWEAGKNALDATKCANDAVYRHLGDAPQYCMAMRVYGDVLHTKS</sequence>
<gene>
    <name evidence="1" type="ORF">PYU98_02280</name>
</gene>
<protein>
    <recommendedName>
        <fullName evidence="3">CHAT domain-containing protein</fullName>
    </recommendedName>
</protein>
<evidence type="ECO:0000313" key="2">
    <source>
        <dbReference type="Proteomes" id="UP001213721"/>
    </source>
</evidence>
<evidence type="ECO:0000313" key="1">
    <source>
        <dbReference type="EMBL" id="WED77127.1"/>
    </source>
</evidence>
<dbReference type="AlphaFoldDB" id="A0AAX3NUR4"/>
<accession>A0AAX3NUR4</accession>